<evidence type="ECO:0000256" key="2">
    <source>
        <dbReference type="SAM" id="MobiDB-lite"/>
    </source>
</evidence>
<protein>
    <submittedName>
        <fullName evidence="4">Activator of HSP90 ATPase</fullName>
    </submittedName>
</protein>
<comment type="similarity">
    <text evidence="1">Belongs to the AHA1 family.</text>
</comment>
<proteinExistence type="inferred from homology"/>
<dbReference type="SUPFAM" id="SSF55961">
    <property type="entry name" value="Bet v1-like"/>
    <property type="match status" value="1"/>
</dbReference>
<dbReference type="Pfam" id="PF08327">
    <property type="entry name" value="AHSA1"/>
    <property type="match status" value="1"/>
</dbReference>
<dbReference type="RefSeq" id="WP_286344861.1">
    <property type="nucleotide sequence ID" value="NZ_AP027732.1"/>
</dbReference>
<keyword evidence="5" id="KW-1185">Reference proteome</keyword>
<feature type="domain" description="Activator of Hsp90 ATPase homologue 1/2-like C-terminal" evidence="3">
    <location>
        <begin position="22"/>
        <end position="162"/>
    </location>
</feature>
<dbReference type="InterPro" id="IPR023393">
    <property type="entry name" value="START-like_dom_sf"/>
</dbReference>
<reference evidence="5" key="1">
    <citation type="journal article" date="2019" name="Int. J. Syst. Evol. Microbiol.">
        <title>The Global Catalogue of Microorganisms (GCM) 10K type strain sequencing project: providing services to taxonomists for standard genome sequencing and annotation.</title>
        <authorList>
            <consortium name="The Broad Institute Genomics Platform"/>
            <consortium name="The Broad Institute Genome Sequencing Center for Infectious Disease"/>
            <person name="Wu L."/>
            <person name="Ma J."/>
        </authorList>
    </citation>
    <scope>NUCLEOTIDE SEQUENCE [LARGE SCALE GENOMIC DNA]</scope>
    <source>
        <strain evidence="5">NBRC 108728</strain>
    </source>
</reference>
<evidence type="ECO:0000313" key="4">
    <source>
        <dbReference type="EMBL" id="BDZ52249.1"/>
    </source>
</evidence>
<organism evidence="4 5">
    <name type="scientific">Frondihabitans sucicola</name>
    <dbReference type="NCBI Taxonomy" id="1268041"/>
    <lineage>
        <taxon>Bacteria</taxon>
        <taxon>Bacillati</taxon>
        <taxon>Actinomycetota</taxon>
        <taxon>Actinomycetes</taxon>
        <taxon>Micrococcales</taxon>
        <taxon>Microbacteriaceae</taxon>
        <taxon>Frondihabitans</taxon>
    </lineage>
</organism>
<accession>A0ABM8GV62</accession>
<evidence type="ECO:0000313" key="5">
    <source>
        <dbReference type="Proteomes" id="UP001321486"/>
    </source>
</evidence>
<dbReference type="Gene3D" id="3.30.530.20">
    <property type="match status" value="1"/>
</dbReference>
<feature type="region of interest" description="Disordered" evidence="2">
    <location>
        <begin position="89"/>
        <end position="125"/>
    </location>
</feature>
<dbReference type="InterPro" id="IPR013538">
    <property type="entry name" value="ASHA1/2-like_C"/>
</dbReference>
<dbReference type="CDD" id="cd07814">
    <property type="entry name" value="SRPBCC_CalC_Aha1-like"/>
    <property type="match status" value="1"/>
</dbReference>
<dbReference type="Proteomes" id="UP001321486">
    <property type="component" value="Chromosome"/>
</dbReference>
<evidence type="ECO:0000256" key="1">
    <source>
        <dbReference type="ARBA" id="ARBA00006817"/>
    </source>
</evidence>
<dbReference type="EMBL" id="AP027732">
    <property type="protein sequence ID" value="BDZ52249.1"/>
    <property type="molecule type" value="Genomic_DNA"/>
</dbReference>
<gene>
    <name evidence="4" type="ORF">GCM10025867_44900</name>
</gene>
<sequence>MTTIDSTIDTDELTLTFVAEFDASPTRVWELWVDPRQLERWWGPPTWPATFVDHDPVPGGRSNYYMTGPEGERSGGWWQFTSVTPKDGLTFDDGFSGPDGVPNESMPTTHSSVALEPLNGDPTKTRMTTVTRFESLDQLEKLLEMGMREGMALAMGQIEAILLD</sequence>
<evidence type="ECO:0000259" key="3">
    <source>
        <dbReference type="Pfam" id="PF08327"/>
    </source>
</evidence>
<name>A0ABM8GV62_9MICO</name>